<evidence type="ECO:0000313" key="3">
    <source>
        <dbReference type="EMBL" id="RBP25603.1"/>
    </source>
</evidence>
<dbReference type="Gene3D" id="3.40.50.1010">
    <property type="entry name" value="5'-nuclease"/>
    <property type="match status" value="1"/>
</dbReference>
<dbReference type="InterPro" id="IPR041966">
    <property type="entry name" value="LOTUS-like"/>
</dbReference>
<dbReference type="GO" id="GO:0004540">
    <property type="term" value="F:RNA nuclease activity"/>
    <property type="evidence" value="ECO:0007669"/>
    <property type="project" value="InterPro"/>
</dbReference>
<dbReference type="CDD" id="cd10146">
    <property type="entry name" value="LabA_like_C"/>
    <property type="match status" value="1"/>
</dbReference>
<dbReference type="OrthoDB" id="9783963at2"/>
<feature type="region of interest" description="Disordered" evidence="1">
    <location>
        <begin position="145"/>
        <end position="165"/>
    </location>
</feature>
<dbReference type="CDD" id="cd11297">
    <property type="entry name" value="PIN_LabA-like_N_1"/>
    <property type="match status" value="1"/>
</dbReference>
<dbReference type="RefSeq" id="WP_092004197.1">
    <property type="nucleotide sequence ID" value="NZ_FOUR01000006.1"/>
</dbReference>
<dbReference type="Pfam" id="PF01936">
    <property type="entry name" value="NYN"/>
    <property type="match status" value="1"/>
</dbReference>
<dbReference type="InterPro" id="IPR021139">
    <property type="entry name" value="NYN"/>
</dbReference>
<dbReference type="InterPro" id="IPR025605">
    <property type="entry name" value="OST-HTH/LOTUS_dom"/>
</dbReference>
<dbReference type="EMBL" id="QNRO01000022">
    <property type="protein sequence ID" value="RBP25603.1"/>
    <property type="molecule type" value="Genomic_DNA"/>
</dbReference>
<reference evidence="4" key="1">
    <citation type="submission" date="2016-10" db="EMBL/GenBank/DDBJ databases">
        <authorList>
            <person name="de Groot N.N."/>
        </authorList>
    </citation>
    <scope>NUCLEOTIDE SEQUENCE [LARGE SCALE GENOMIC DNA]</scope>
    <source>
        <strain evidence="4">CGMCC 1.6775</strain>
    </source>
</reference>
<reference evidence="5" key="2">
    <citation type="submission" date="2016-10" db="EMBL/GenBank/DDBJ databases">
        <authorList>
            <person name="Varghese N."/>
            <person name="Submissions S."/>
        </authorList>
    </citation>
    <scope>NUCLEOTIDE SEQUENCE [LARGE SCALE GENOMIC DNA]</scope>
    <source>
        <strain evidence="5">CGMCC 1.6775</strain>
    </source>
</reference>
<dbReference type="Proteomes" id="UP000252995">
    <property type="component" value="Unassembled WGS sequence"/>
</dbReference>
<dbReference type="Gene3D" id="3.30.420.610">
    <property type="entry name" value="LOTUS domain-like"/>
    <property type="match status" value="1"/>
</dbReference>
<reference evidence="3 6" key="3">
    <citation type="submission" date="2018-06" db="EMBL/GenBank/DDBJ databases">
        <title>Freshwater and sediment microbial communities from various areas in North America, analyzing microbe dynamics in response to fracking.</title>
        <authorList>
            <person name="Lamendella R."/>
        </authorList>
    </citation>
    <scope>NUCLEOTIDE SEQUENCE [LARGE SCALE GENOMIC DNA]</scope>
    <source>
        <strain evidence="3 6">114J</strain>
    </source>
</reference>
<dbReference type="PANTHER" id="PTHR35811">
    <property type="entry name" value="SLR1870 PROTEIN"/>
    <property type="match status" value="1"/>
</dbReference>
<protein>
    <submittedName>
        <fullName evidence="4">TIGR00288 family protein</fullName>
    </submittedName>
    <submittedName>
        <fullName evidence="3">Uncharacterized protein (TIGR00288 family)</fullName>
    </submittedName>
</protein>
<organism evidence="4 5">
    <name type="scientific">Marinobacter pelagius</name>
    <dbReference type="NCBI Taxonomy" id="379482"/>
    <lineage>
        <taxon>Bacteria</taxon>
        <taxon>Pseudomonadati</taxon>
        <taxon>Pseudomonadota</taxon>
        <taxon>Gammaproteobacteria</taxon>
        <taxon>Pseudomonadales</taxon>
        <taxon>Marinobacteraceae</taxon>
        <taxon>Marinobacter</taxon>
    </lineage>
</organism>
<evidence type="ECO:0000313" key="4">
    <source>
        <dbReference type="EMBL" id="SFN24988.1"/>
    </source>
</evidence>
<evidence type="ECO:0000259" key="2">
    <source>
        <dbReference type="PROSITE" id="PS51644"/>
    </source>
</evidence>
<sequence>MSSNYRIALLIDCDNVSHQAIEGVLQELAKYGAVNIRHAHGNWNGPQLGGWIEKLHPNAIRPIQQFAYTTGKNATDASMIIDAMDLLYSGNVDAFALMTSDSDFTPLVMRILEAGLPVFGFGERKTPLPFVNACSQFIYTENLRDEADEEEGDNGTEPAARTQKKWGRNQLRGDSVLVRTLRTAVEQTADDDGWAHLGKVGQYISNNSSFSPVNYGYKKLSDLIKASELFEIRVGDKNVVYIKSPG</sequence>
<dbReference type="AlphaFoldDB" id="A0A1I4XGF2"/>
<evidence type="ECO:0000313" key="6">
    <source>
        <dbReference type="Proteomes" id="UP000252995"/>
    </source>
</evidence>
<evidence type="ECO:0000256" key="1">
    <source>
        <dbReference type="SAM" id="MobiDB-lite"/>
    </source>
</evidence>
<accession>A0A1I4XGF2</accession>
<dbReference type="PANTHER" id="PTHR35811:SF1">
    <property type="entry name" value="HTH OST-TYPE DOMAIN-CONTAINING PROTEIN"/>
    <property type="match status" value="1"/>
</dbReference>
<keyword evidence="5" id="KW-1185">Reference proteome</keyword>
<dbReference type="Pfam" id="PF12872">
    <property type="entry name" value="OST-HTH"/>
    <property type="match status" value="1"/>
</dbReference>
<gene>
    <name evidence="3" type="ORF">DET50_12217</name>
    <name evidence="4" type="ORF">SAMN04487961_2577</name>
</gene>
<dbReference type="EMBL" id="FOUR01000006">
    <property type="protein sequence ID" value="SFN24988.1"/>
    <property type="molecule type" value="Genomic_DNA"/>
</dbReference>
<dbReference type="Proteomes" id="UP000199339">
    <property type="component" value="Unassembled WGS sequence"/>
</dbReference>
<dbReference type="PROSITE" id="PS51644">
    <property type="entry name" value="HTH_OST"/>
    <property type="match status" value="1"/>
</dbReference>
<name>A0A1I4XGF2_9GAMM</name>
<feature type="domain" description="HTH OST-type" evidence="2">
    <location>
        <begin position="173"/>
        <end position="246"/>
    </location>
</feature>
<dbReference type="STRING" id="379482.SAMN04487961_2577"/>
<proteinExistence type="predicted"/>
<evidence type="ECO:0000313" key="5">
    <source>
        <dbReference type="Proteomes" id="UP000199339"/>
    </source>
</evidence>